<evidence type="ECO:0000256" key="1">
    <source>
        <dbReference type="ARBA" id="ARBA00022723"/>
    </source>
</evidence>
<dbReference type="AlphaFoldDB" id="A0A7Z7PNV3"/>
<dbReference type="GO" id="GO:0046872">
    <property type="term" value="F:metal ion binding"/>
    <property type="evidence" value="ECO:0007669"/>
    <property type="project" value="UniProtKB-KW"/>
</dbReference>
<dbReference type="PANTHER" id="PTHR30004">
    <property type="entry name" value="4-HYDROXYTHREONINE-4-PHOSPHATE DEHYDROGENASE"/>
    <property type="match status" value="1"/>
</dbReference>
<dbReference type="Gene3D" id="3.40.718.10">
    <property type="entry name" value="Isopropylmalate Dehydrogenase"/>
    <property type="match status" value="1"/>
</dbReference>
<protein>
    <submittedName>
        <fullName evidence="4">4-hydroxythreonine-4-phosphate dehydrogenase</fullName>
        <ecNumber evidence="4">1.1.1.262</ecNumber>
    </submittedName>
</protein>
<keyword evidence="1" id="KW-0479">Metal-binding</keyword>
<reference evidence="4 5" key="1">
    <citation type="submission" date="2017-01" db="EMBL/GenBank/DDBJ databases">
        <authorList>
            <person name="Erauso G."/>
        </authorList>
    </citation>
    <scope>NUCLEOTIDE SEQUENCE [LARGE SCALE GENOMIC DNA]</scope>
    <source>
        <strain evidence="4">MESINF1</strain>
    </source>
</reference>
<evidence type="ECO:0000313" key="5">
    <source>
        <dbReference type="Proteomes" id="UP000250796"/>
    </source>
</evidence>
<accession>A0A7Z7PNV3</accession>
<dbReference type="EMBL" id="LS974202">
    <property type="protein sequence ID" value="SSC12345.1"/>
    <property type="molecule type" value="Genomic_DNA"/>
</dbReference>
<dbReference type="Pfam" id="PF04166">
    <property type="entry name" value="PdxA"/>
    <property type="match status" value="1"/>
</dbReference>
<dbReference type="Proteomes" id="UP000250796">
    <property type="component" value="Chromosome MESINF"/>
</dbReference>
<dbReference type="PANTHER" id="PTHR30004:SF6">
    <property type="entry name" value="D-THREONATE 4-PHOSPHATE DEHYDROGENASE"/>
    <property type="match status" value="1"/>
</dbReference>
<dbReference type="KEGG" id="minf:MESINF_0896"/>
<dbReference type="SUPFAM" id="SSF53659">
    <property type="entry name" value="Isocitrate/Isopropylmalate dehydrogenase-like"/>
    <property type="match status" value="1"/>
</dbReference>
<name>A0A7Z7PNV3_9BACT</name>
<dbReference type="NCBIfam" id="TIGR00557">
    <property type="entry name" value="pdxA"/>
    <property type="match status" value="1"/>
</dbReference>
<dbReference type="GO" id="GO:0050570">
    <property type="term" value="F:4-hydroxythreonine-4-phosphate dehydrogenase activity"/>
    <property type="evidence" value="ECO:0007669"/>
    <property type="project" value="UniProtKB-EC"/>
</dbReference>
<organism evidence="4 5">
    <name type="scientific">Mesotoga infera</name>
    <dbReference type="NCBI Taxonomy" id="1236046"/>
    <lineage>
        <taxon>Bacteria</taxon>
        <taxon>Thermotogati</taxon>
        <taxon>Thermotogota</taxon>
        <taxon>Thermotogae</taxon>
        <taxon>Kosmotogales</taxon>
        <taxon>Kosmotogaceae</taxon>
        <taxon>Mesotoga</taxon>
    </lineage>
</organism>
<keyword evidence="3" id="KW-0520">NAD</keyword>
<dbReference type="GO" id="GO:0051287">
    <property type="term" value="F:NAD binding"/>
    <property type="evidence" value="ECO:0007669"/>
    <property type="project" value="InterPro"/>
</dbReference>
<evidence type="ECO:0000256" key="3">
    <source>
        <dbReference type="ARBA" id="ARBA00023027"/>
    </source>
</evidence>
<keyword evidence="2 4" id="KW-0560">Oxidoreductase</keyword>
<proteinExistence type="predicted"/>
<gene>
    <name evidence="4" type="primary">pdxA</name>
    <name evidence="4" type="ORF">MESINF_0896</name>
</gene>
<keyword evidence="5" id="KW-1185">Reference proteome</keyword>
<sequence>MKCGTISVDDMSKAKPLELKIPPGNPVIAVTTGDPAGIGPEITAKAVAGGGIYEFCRPLVIGDRKSIEREIVHNELNLTISEAGDSGEGDYRPGRLVLLSPRSLQENDFPIGKVSADCGRAAFEYIRQAVQLALAKRVAAIVTGPINKQSLKESGITLTGHTEILAELTGTRDPLTMFEIYGEMRVFFLSRHVSLRQACDMVKKERVLDYIIRCTEALKQLRLKDDRPFAVAGLNPHCGENGLFGREEIDEIIPAIEEARKAGIKVAGPFGADSVFAMARKGEFSAVLSMYHDQGHIAAKTLNFARTVSVTLGMPILRTSVDHGTAFDIAGKGLADPASLIEAVKLAAVYA</sequence>
<evidence type="ECO:0000313" key="4">
    <source>
        <dbReference type="EMBL" id="SSC12345.1"/>
    </source>
</evidence>
<dbReference type="InterPro" id="IPR005255">
    <property type="entry name" value="PdxA_fam"/>
</dbReference>
<evidence type="ECO:0000256" key="2">
    <source>
        <dbReference type="ARBA" id="ARBA00023002"/>
    </source>
</evidence>
<dbReference type="EC" id="1.1.1.262" evidence="4"/>